<feature type="domain" description="Major facilitator superfamily (MFS) profile" evidence="7">
    <location>
        <begin position="84"/>
        <end position="510"/>
    </location>
</feature>
<dbReference type="EMBL" id="JAXOVC010000006">
    <property type="protein sequence ID" value="KAK4500264.1"/>
    <property type="molecule type" value="Genomic_DNA"/>
</dbReference>
<gene>
    <name evidence="8" type="ORF">PRZ48_008453</name>
</gene>
<feature type="transmembrane region" description="Helical" evidence="6">
    <location>
        <begin position="174"/>
        <end position="197"/>
    </location>
</feature>
<feature type="transmembrane region" description="Helical" evidence="6">
    <location>
        <begin position="421"/>
        <end position="443"/>
    </location>
</feature>
<protein>
    <recommendedName>
        <fullName evidence="7">Major facilitator superfamily (MFS) profile domain-containing protein</fullName>
    </recommendedName>
</protein>
<comment type="caution">
    <text evidence="8">The sequence shown here is derived from an EMBL/GenBank/DDBJ whole genome shotgun (WGS) entry which is preliminary data.</text>
</comment>
<feature type="transmembrane region" description="Helical" evidence="6">
    <location>
        <begin position="482"/>
        <end position="504"/>
    </location>
</feature>
<dbReference type="PANTHER" id="PTHR23502">
    <property type="entry name" value="MAJOR FACILITATOR SUPERFAMILY"/>
    <property type="match status" value="1"/>
</dbReference>
<dbReference type="PANTHER" id="PTHR23502:SF182">
    <property type="entry name" value="POLYAMINE TRANSPORTER, PUTATIVE-RELATED"/>
    <property type="match status" value="1"/>
</dbReference>
<feature type="transmembrane region" description="Helical" evidence="6">
    <location>
        <begin position="238"/>
        <end position="258"/>
    </location>
</feature>
<feature type="transmembrane region" description="Helical" evidence="6">
    <location>
        <begin position="209"/>
        <end position="232"/>
    </location>
</feature>
<evidence type="ECO:0000256" key="2">
    <source>
        <dbReference type="ARBA" id="ARBA00022692"/>
    </source>
</evidence>
<dbReference type="Proteomes" id="UP001305779">
    <property type="component" value="Unassembled WGS sequence"/>
</dbReference>
<evidence type="ECO:0000256" key="3">
    <source>
        <dbReference type="ARBA" id="ARBA00022989"/>
    </source>
</evidence>
<reference evidence="8 9" key="1">
    <citation type="journal article" date="2023" name="G3 (Bethesda)">
        <title>A chromosome-level genome assembly of Zasmidium syzygii isolated from banana leaves.</title>
        <authorList>
            <person name="van Westerhoven A.C."/>
            <person name="Mehrabi R."/>
            <person name="Talebi R."/>
            <person name="Steentjes M.B.F."/>
            <person name="Corcolon B."/>
            <person name="Chong P.A."/>
            <person name="Kema G.H.J."/>
            <person name="Seidl M.F."/>
        </authorList>
    </citation>
    <scope>NUCLEOTIDE SEQUENCE [LARGE SCALE GENOMIC DNA]</scope>
    <source>
        <strain evidence="8 9">P124</strain>
    </source>
</reference>
<dbReference type="Pfam" id="PF07690">
    <property type="entry name" value="MFS_1"/>
    <property type="match status" value="1"/>
</dbReference>
<dbReference type="PROSITE" id="PS50850">
    <property type="entry name" value="MFS"/>
    <property type="match status" value="1"/>
</dbReference>
<keyword evidence="4 6" id="KW-0472">Membrane</keyword>
<keyword evidence="2 6" id="KW-0812">Transmembrane</keyword>
<feature type="region of interest" description="Disordered" evidence="5">
    <location>
        <begin position="1"/>
        <end position="74"/>
    </location>
</feature>
<dbReference type="Gene3D" id="1.20.1250.20">
    <property type="entry name" value="MFS general substrate transporter like domains"/>
    <property type="match status" value="1"/>
</dbReference>
<evidence type="ECO:0000256" key="4">
    <source>
        <dbReference type="ARBA" id="ARBA00023136"/>
    </source>
</evidence>
<evidence type="ECO:0000256" key="1">
    <source>
        <dbReference type="ARBA" id="ARBA00004141"/>
    </source>
</evidence>
<dbReference type="InterPro" id="IPR036259">
    <property type="entry name" value="MFS_trans_sf"/>
</dbReference>
<keyword evidence="3 6" id="KW-1133">Transmembrane helix</keyword>
<organism evidence="8 9">
    <name type="scientific">Zasmidium cellare</name>
    <name type="common">Wine cellar mold</name>
    <name type="synonym">Racodium cellare</name>
    <dbReference type="NCBI Taxonomy" id="395010"/>
    <lineage>
        <taxon>Eukaryota</taxon>
        <taxon>Fungi</taxon>
        <taxon>Dikarya</taxon>
        <taxon>Ascomycota</taxon>
        <taxon>Pezizomycotina</taxon>
        <taxon>Dothideomycetes</taxon>
        <taxon>Dothideomycetidae</taxon>
        <taxon>Mycosphaerellales</taxon>
        <taxon>Mycosphaerellaceae</taxon>
        <taxon>Zasmidium</taxon>
    </lineage>
</organism>
<comment type="subcellular location">
    <subcellularLocation>
        <location evidence="1">Membrane</location>
        <topology evidence="1">Multi-pass membrane protein</topology>
    </subcellularLocation>
</comment>
<dbReference type="SUPFAM" id="SSF103473">
    <property type="entry name" value="MFS general substrate transporter"/>
    <property type="match status" value="1"/>
</dbReference>
<feature type="transmembrane region" description="Helical" evidence="6">
    <location>
        <begin position="306"/>
        <end position="332"/>
    </location>
</feature>
<feature type="transmembrane region" description="Helical" evidence="6">
    <location>
        <begin position="149"/>
        <end position="168"/>
    </location>
</feature>
<keyword evidence="9" id="KW-1185">Reference proteome</keyword>
<feature type="compositionally biased region" description="Basic and acidic residues" evidence="5">
    <location>
        <begin position="54"/>
        <end position="74"/>
    </location>
</feature>
<feature type="transmembrane region" description="Helical" evidence="6">
    <location>
        <begin position="344"/>
        <end position="367"/>
    </location>
</feature>
<evidence type="ECO:0000256" key="6">
    <source>
        <dbReference type="SAM" id="Phobius"/>
    </source>
</evidence>
<feature type="compositionally biased region" description="Basic and acidic residues" evidence="5">
    <location>
        <begin position="27"/>
        <end position="40"/>
    </location>
</feature>
<name>A0ABR0EFW1_ZASCE</name>
<feature type="transmembrane region" description="Helical" evidence="6">
    <location>
        <begin position="455"/>
        <end position="476"/>
    </location>
</feature>
<sequence>MDGNQFPMADSQSQDETSLEDPALGEKSMEDTEPDKKSIEEPEPGENTSQDPESEVKRTDKEQEVTLEDHEDPQKWPHLKKSYYTLGVGLASFSVTVAASMITPGTPEIETKFHVGETPAILTLIVYVLGLALGPVIASPISESLGRAAIYRITPPIYMLLTMGVGFVDSFGGLLVLRFLAGTAGSPPIAMGAGTIADMYAPSRRAAPLCLLISTPFLGSGLGPVIGGFAAYYKGYRWTQWSTIFVAIAVYIYTFPMGETYRNALIKRKAERLGIDTHEPPMKDMLVQLFHVTLVRPFKVPFLEPIVQVLTFYNAFTFSVLFTFFAAFPYVFGKVYGFNTWQSGLAFLGIGVGVVLAGITGVLVDQYMYQPRLRQAIAEGKPGLPPEYMLFSAMLGAPAVPASLFWFGWTARSSINWMSPIIAGGLFSWGSVTIFLSAAMYLIQSYGASYGASAMAANGIGRYLMSGAFPLFTIQMYETLGIGWATSLMAFVAVLLVPIPFVFFKFGPYFRRKSSMIQ</sequence>
<evidence type="ECO:0000313" key="9">
    <source>
        <dbReference type="Proteomes" id="UP001305779"/>
    </source>
</evidence>
<evidence type="ECO:0000259" key="7">
    <source>
        <dbReference type="PROSITE" id="PS50850"/>
    </source>
</evidence>
<dbReference type="InterPro" id="IPR011701">
    <property type="entry name" value="MFS"/>
</dbReference>
<evidence type="ECO:0000256" key="5">
    <source>
        <dbReference type="SAM" id="MobiDB-lite"/>
    </source>
</evidence>
<feature type="transmembrane region" description="Helical" evidence="6">
    <location>
        <begin position="388"/>
        <end position="409"/>
    </location>
</feature>
<dbReference type="CDD" id="cd17323">
    <property type="entry name" value="MFS_Tpo1_MDR_like"/>
    <property type="match status" value="1"/>
</dbReference>
<accession>A0ABR0EFW1</accession>
<feature type="transmembrane region" description="Helical" evidence="6">
    <location>
        <begin position="118"/>
        <end position="137"/>
    </location>
</feature>
<dbReference type="InterPro" id="IPR020846">
    <property type="entry name" value="MFS_dom"/>
</dbReference>
<feature type="transmembrane region" description="Helical" evidence="6">
    <location>
        <begin position="83"/>
        <end position="103"/>
    </location>
</feature>
<proteinExistence type="predicted"/>
<evidence type="ECO:0000313" key="8">
    <source>
        <dbReference type="EMBL" id="KAK4500264.1"/>
    </source>
</evidence>